<feature type="region of interest" description="Disordered" evidence="2">
    <location>
        <begin position="1"/>
        <end position="61"/>
    </location>
</feature>
<evidence type="ECO:0000256" key="1">
    <source>
        <dbReference type="SAM" id="Coils"/>
    </source>
</evidence>
<proteinExistence type="predicted"/>
<evidence type="ECO:0000313" key="5">
    <source>
        <dbReference type="Proteomes" id="UP000271974"/>
    </source>
</evidence>
<dbReference type="SUPFAM" id="SSF56219">
    <property type="entry name" value="DNase I-like"/>
    <property type="match status" value="1"/>
</dbReference>
<comment type="caution">
    <text evidence="4">The sequence shown here is derived from an EMBL/GenBank/DDBJ whole genome shotgun (WGS) entry which is preliminary data.</text>
</comment>
<dbReference type="Pfam" id="PF14529">
    <property type="entry name" value="Exo_endo_phos_2"/>
    <property type="match status" value="1"/>
</dbReference>
<protein>
    <recommendedName>
        <fullName evidence="3">Endonuclease/exonuclease/phosphatase domain-containing protein</fullName>
    </recommendedName>
</protein>
<name>A0A433SV02_ELYCH</name>
<dbReference type="InterPro" id="IPR052560">
    <property type="entry name" value="RdDP_mobile_element"/>
</dbReference>
<dbReference type="EMBL" id="RQTK01000976">
    <property type="protein sequence ID" value="RUS73113.1"/>
    <property type="molecule type" value="Genomic_DNA"/>
</dbReference>
<dbReference type="GO" id="GO:0003824">
    <property type="term" value="F:catalytic activity"/>
    <property type="evidence" value="ECO:0007669"/>
    <property type="project" value="InterPro"/>
</dbReference>
<dbReference type="Gene3D" id="3.60.10.10">
    <property type="entry name" value="Endonuclease/exonuclease/phosphatase"/>
    <property type="match status" value="1"/>
</dbReference>
<reference evidence="4 5" key="1">
    <citation type="submission" date="2019-01" db="EMBL/GenBank/DDBJ databases">
        <title>A draft genome assembly of the solar-powered sea slug Elysia chlorotica.</title>
        <authorList>
            <person name="Cai H."/>
            <person name="Li Q."/>
            <person name="Fang X."/>
            <person name="Li J."/>
            <person name="Curtis N.E."/>
            <person name="Altenburger A."/>
            <person name="Shibata T."/>
            <person name="Feng M."/>
            <person name="Maeda T."/>
            <person name="Schwartz J.A."/>
            <person name="Shigenobu S."/>
            <person name="Lundholm N."/>
            <person name="Nishiyama T."/>
            <person name="Yang H."/>
            <person name="Hasebe M."/>
            <person name="Li S."/>
            <person name="Pierce S.K."/>
            <person name="Wang J."/>
        </authorList>
    </citation>
    <scope>NUCLEOTIDE SEQUENCE [LARGE SCALE GENOMIC DNA]</scope>
    <source>
        <strain evidence="4">EC2010</strain>
        <tissue evidence="4">Whole organism of an adult</tissue>
    </source>
</reference>
<organism evidence="4 5">
    <name type="scientific">Elysia chlorotica</name>
    <name type="common">Eastern emerald elysia</name>
    <name type="synonym">Sea slug</name>
    <dbReference type="NCBI Taxonomy" id="188477"/>
    <lineage>
        <taxon>Eukaryota</taxon>
        <taxon>Metazoa</taxon>
        <taxon>Spiralia</taxon>
        <taxon>Lophotrochozoa</taxon>
        <taxon>Mollusca</taxon>
        <taxon>Gastropoda</taxon>
        <taxon>Heterobranchia</taxon>
        <taxon>Euthyneura</taxon>
        <taxon>Panpulmonata</taxon>
        <taxon>Sacoglossa</taxon>
        <taxon>Placobranchoidea</taxon>
        <taxon>Plakobranchidae</taxon>
        <taxon>Elysia</taxon>
    </lineage>
</organism>
<dbReference type="PANTHER" id="PTHR36688">
    <property type="entry name" value="ENDO/EXONUCLEASE/PHOSPHATASE DOMAIN-CONTAINING PROTEIN"/>
    <property type="match status" value="1"/>
</dbReference>
<evidence type="ECO:0000313" key="4">
    <source>
        <dbReference type="EMBL" id="RUS73113.1"/>
    </source>
</evidence>
<dbReference type="Proteomes" id="UP000271974">
    <property type="component" value="Unassembled WGS sequence"/>
</dbReference>
<dbReference type="InterPro" id="IPR036691">
    <property type="entry name" value="Endo/exonu/phosph_ase_sf"/>
</dbReference>
<evidence type="ECO:0000256" key="2">
    <source>
        <dbReference type="SAM" id="MobiDB-lite"/>
    </source>
</evidence>
<gene>
    <name evidence="4" type="ORF">EGW08_019135</name>
</gene>
<sequence>MTTLSKLSRYGARPVVTAKAGAVPGPQPRKGPPSTTGGSSDRPCEARRSGSKATGKTKDNALNIMHWNAEGVNSKRASWGYDHMDHRGEEIENWQDENNLLLINQPTDAPTFYSRSWHTTSTPDLAFCTGNLHGNITRTVGDQLGGSDHRPIYLQLQGTSVHKNKTPPRWNYKKANWMLYKHRTSILASQIETKDKDINKIVKDFNACILKAAKEAIPRGARKNYKPYWTQELQKLQDEVEETRKEVETNPNQQNHNFYQAAKAKFQRSKTELQRSSWKEKTKSLNFEKDGKKLWRLTKQLNDETDRGNNISLVENNDIISGKKAADYLARQFAEVSNIQIGPEQRRNLTIENERLTTSEPPDIMTSPLTEQELTRAISKLKKHKSPGSDGITNEMIINLGTPARKKLLEIFNISWESDRVQNQALRIITGGMRSTPIQQMEKITGIQPLKERRDTKIIQQAQKFLCTEDSAMKGRMKDLARGRLKRSSFVHQAKRLRKGLKDMPSNVLPLTYIPEQTP</sequence>
<evidence type="ECO:0000259" key="3">
    <source>
        <dbReference type="Pfam" id="PF14529"/>
    </source>
</evidence>
<accession>A0A433SV02</accession>
<keyword evidence="1" id="KW-0175">Coiled coil</keyword>
<keyword evidence="5" id="KW-1185">Reference proteome</keyword>
<dbReference type="InterPro" id="IPR005135">
    <property type="entry name" value="Endo/exonuclease/phosphatase"/>
</dbReference>
<dbReference type="OrthoDB" id="6151755at2759"/>
<feature type="coiled-coil region" evidence="1">
    <location>
        <begin position="226"/>
        <end position="253"/>
    </location>
</feature>
<dbReference type="AlphaFoldDB" id="A0A433SV02"/>
<dbReference type="PANTHER" id="PTHR36688:SF2">
    <property type="entry name" value="ENDONUCLEASE_EXONUCLEASE_PHOSPHATASE DOMAIN-CONTAINING PROTEIN"/>
    <property type="match status" value="1"/>
</dbReference>
<feature type="domain" description="Endonuclease/exonuclease/phosphatase" evidence="3">
    <location>
        <begin position="73"/>
        <end position="153"/>
    </location>
</feature>